<protein>
    <submittedName>
        <fullName evidence="7">WD40 repeat protein/class 3 adenylate cyclase</fullName>
    </submittedName>
</protein>
<dbReference type="SMART" id="SM00862">
    <property type="entry name" value="Trans_reg_C"/>
    <property type="match status" value="1"/>
</dbReference>
<feature type="domain" description="OmpR/PhoB-type" evidence="6">
    <location>
        <begin position="30"/>
        <end position="127"/>
    </location>
</feature>
<dbReference type="PROSITE" id="PS50082">
    <property type="entry name" value="WD_REPEATS_2"/>
    <property type="match status" value="11"/>
</dbReference>
<dbReference type="SUPFAM" id="SSF55073">
    <property type="entry name" value="Nucleotide cyclase"/>
    <property type="match status" value="1"/>
</dbReference>
<dbReference type="InterPro" id="IPR001054">
    <property type="entry name" value="A/G_cyclase"/>
</dbReference>
<evidence type="ECO:0000313" key="8">
    <source>
        <dbReference type="Proteomes" id="UP000556329"/>
    </source>
</evidence>
<dbReference type="SUPFAM" id="SSF46894">
    <property type="entry name" value="C-terminal effector domain of the bipartite response regulators"/>
    <property type="match status" value="1"/>
</dbReference>
<reference evidence="7 8" key="1">
    <citation type="submission" date="2020-08" db="EMBL/GenBank/DDBJ databases">
        <title>Genomic Encyclopedia of Type Strains, Phase IV (KMG-IV): sequencing the most valuable type-strain genomes for metagenomic binning, comparative biology and taxonomic classification.</title>
        <authorList>
            <person name="Goeker M."/>
        </authorList>
    </citation>
    <scope>NUCLEOTIDE SEQUENCE [LARGE SCALE GENOMIC DNA]</scope>
    <source>
        <strain evidence="7 8">DSM 100039</strain>
    </source>
</reference>
<dbReference type="InterPro" id="IPR001680">
    <property type="entry name" value="WD40_rpt"/>
</dbReference>
<dbReference type="SUPFAM" id="SSF50998">
    <property type="entry name" value="Quinoprotein alcohol dehydrogenase-like"/>
    <property type="match status" value="1"/>
</dbReference>
<dbReference type="Pfam" id="PF00486">
    <property type="entry name" value="Trans_reg_C"/>
    <property type="match status" value="1"/>
</dbReference>
<dbReference type="Gene3D" id="2.130.10.10">
    <property type="entry name" value="YVTN repeat-like/Quinoprotein amine dehydrogenase"/>
    <property type="match status" value="6"/>
</dbReference>
<comment type="caution">
    <text evidence="7">The sequence shown here is derived from an EMBL/GenBank/DDBJ whole genome shotgun (WGS) entry which is preliminary data.</text>
</comment>
<feature type="repeat" description="WD" evidence="4">
    <location>
        <begin position="1003"/>
        <end position="1032"/>
    </location>
</feature>
<keyword evidence="2" id="KW-0677">Repeat</keyword>
<dbReference type="GO" id="GO:0003677">
    <property type="term" value="F:DNA binding"/>
    <property type="evidence" value="ECO:0007669"/>
    <property type="project" value="UniProtKB-UniRule"/>
</dbReference>
<feature type="repeat" description="WD" evidence="4">
    <location>
        <begin position="1422"/>
        <end position="1463"/>
    </location>
</feature>
<dbReference type="CDD" id="cd00200">
    <property type="entry name" value="WD40"/>
    <property type="match status" value="2"/>
</dbReference>
<organism evidence="7 8">
    <name type="scientific">Mesorhizobium sangaii</name>
    <dbReference type="NCBI Taxonomy" id="505389"/>
    <lineage>
        <taxon>Bacteria</taxon>
        <taxon>Pseudomonadati</taxon>
        <taxon>Pseudomonadota</taxon>
        <taxon>Alphaproteobacteria</taxon>
        <taxon>Hyphomicrobiales</taxon>
        <taxon>Phyllobacteriaceae</taxon>
        <taxon>Mesorhizobium</taxon>
    </lineage>
</organism>
<feature type="repeat" description="WD" evidence="4">
    <location>
        <begin position="1186"/>
        <end position="1216"/>
    </location>
</feature>
<evidence type="ECO:0000256" key="3">
    <source>
        <dbReference type="ARBA" id="ARBA00023125"/>
    </source>
</evidence>
<dbReference type="PROSITE" id="PS00678">
    <property type="entry name" value="WD_REPEATS_1"/>
    <property type="match status" value="4"/>
</dbReference>
<dbReference type="InterPro" id="IPR015943">
    <property type="entry name" value="WD40/YVTN_repeat-like_dom_sf"/>
</dbReference>
<dbReference type="GO" id="GO:0009190">
    <property type="term" value="P:cyclic nucleotide biosynthetic process"/>
    <property type="evidence" value="ECO:0007669"/>
    <property type="project" value="InterPro"/>
</dbReference>
<feature type="repeat" description="WD" evidence="4">
    <location>
        <begin position="908"/>
        <end position="949"/>
    </location>
</feature>
<dbReference type="CDD" id="cd07302">
    <property type="entry name" value="CHD"/>
    <property type="match status" value="1"/>
</dbReference>
<evidence type="ECO:0000313" key="7">
    <source>
        <dbReference type="EMBL" id="MBB6409020.1"/>
    </source>
</evidence>
<name>A0A841PDV6_9HYPH</name>
<dbReference type="GO" id="GO:0000160">
    <property type="term" value="P:phosphorelay signal transduction system"/>
    <property type="evidence" value="ECO:0007669"/>
    <property type="project" value="InterPro"/>
</dbReference>
<dbReference type="InterPro" id="IPR036388">
    <property type="entry name" value="WH-like_DNA-bd_sf"/>
</dbReference>
<evidence type="ECO:0000259" key="6">
    <source>
        <dbReference type="PROSITE" id="PS51755"/>
    </source>
</evidence>
<feature type="repeat" description="WD" evidence="4">
    <location>
        <begin position="1464"/>
        <end position="1505"/>
    </location>
</feature>
<dbReference type="PROSITE" id="PS51755">
    <property type="entry name" value="OMPR_PHOB"/>
    <property type="match status" value="1"/>
</dbReference>
<accession>A0A841PDV6</accession>
<dbReference type="Proteomes" id="UP000556329">
    <property type="component" value="Unassembled WGS sequence"/>
</dbReference>
<dbReference type="RefSeq" id="WP_184872026.1">
    <property type="nucleotide sequence ID" value="NZ_JACHEF010000001.1"/>
</dbReference>
<feature type="repeat" description="WD" evidence="4">
    <location>
        <begin position="1306"/>
        <end position="1340"/>
    </location>
</feature>
<dbReference type="SUPFAM" id="SSF50978">
    <property type="entry name" value="WD40 repeat-like"/>
    <property type="match status" value="1"/>
</dbReference>
<feature type="repeat" description="WD" evidence="4">
    <location>
        <begin position="1350"/>
        <end position="1381"/>
    </location>
</feature>
<gene>
    <name evidence="7" type="ORF">HNQ71_001664</name>
</gene>
<dbReference type="SUPFAM" id="SSF52540">
    <property type="entry name" value="P-loop containing nucleoside triphosphate hydrolases"/>
    <property type="match status" value="1"/>
</dbReference>
<dbReference type="Gene3D" id="1.10.10.10">
    <property type="entry name" value="Winged helix-like DNA-binding domain superfamily/Winged helix DNA-binding domain"/>
    <property type="match status" value="1"/>
</dbReference>
<feature type="repeat" description="WD" evidence="4">
    <location>
        <begin position="1506"/>
        <end position="1548"/>
    </location>
</feature>
<dbReference type="GO" id="GO:0004016">
    <property type="term" value="F:adenylate cyclase activity"/>
    <property type="evidence" value="ECO:0007669"/>
    <property type="project" value="UniProtKB-ARBA"/>
</dbReference>
<dbReference type="Gene3D" id="3.40.50.300">
    <property type="entry name" value="P-loop containing nucleotide triphosphate hydrolases"/>
    <property type="match status" value="1"/>
</dbReference>
<evidence type="ECO:0000256" key="2">
    <source>
        <dbReference type="ARBA" id="ARBA00022737"/>
    </source>
</evidence>
<dbReference type="GO" id="GO:0005829">
    <property type="term" value="C:cytosol"/>
    <property type="evidence" value="ECO:0007669"/>
    <property type="project" value="UniProtKB-ARBA"/>
</dbReference>
<dbReference type="InterPro" id="IPR011047">
    <property type="entry name" value="Quinoprotein_ADH-like_sf"/>
</dbReference>
<dbReference type="InterPro" id="IPR019775">
    <property type="entry name" value="WD40_repeat_CS"/>
</dbReference>
<evidence type="ECO:0000256" key="5">
    <source>
        <dbReference type="PROSITE-ProRule" id="PRU01091"/>
    </source>
</evidence>
<evidence type="ECO:0000256" key="1">
    <source>
        <dbReference type="ARBA" id="ARBA00022574"/>
    </source>
</evidence>
<proteinExistence type="predicted"/>
<dbReference type="PANTHER" id="PTHR19879">
    <property type="entry name" value="TRANSCRIPTION INITIATION FACTOR TFIID"/>
    <property type="match status" value="1"/>
</dbReference>
<keyword evidence="8" id="KW-1185">Reference proteome</keyword>
<keyword evidence="3 5" id="KW-0238">DNA-binding</keyword>
<dbReference type="InterPro" id="IPR001867">
    <property type="entry name" value="OmpR/PhoB-type_DNA-bd"/>
</dbReference>
<feature type="repeat" description="WD" evidence="4">
    <location>
        <begin position="1270"/>
        <end position="1299"/>
    </location>
</feature>
<dbReference type="GO" id="GO:0006355">
    <property type="term" value="P:regulation of DNA-templated transcription"/>
    <property type="evidence" value="ECO:0007669"/>
    <property type="project" value="InterPro"/>
</dbReference>
<dbReference type="InterPro" id="IPR016032">
    <property type="entry name" value="Sig_transdc_resp-reg_C-effctor"/>
</dbReference>
<dbReference type="InterPro" id="IPR049052">
    <property type="entry name" value="nSTAND1"/>
</dbReference>
<dbReference type="InterPro" id="IPR020472">
    <property type="entry name" value="WD40_PAC1"/>
</dbReference>
<feature type="repeat" description="WD" evidence="4">
    <location>
        <begin position="1217"/>
        <end position="1252"/>
    </location>
</feature>
<dbReference type="SUPFAM" id="SSF50960">
    <property type="entry name" value="TolB, C-terminal domain"/>
    <property type="match status" value="1"/>
</dbReference>
<dbReference type="PROSITE" id="PS50294">
    <property type="entry name" value="WD_REPEATS_REGION"/>
    <property type="match status" value="6"/>
</dbReference>
<feature type="DNA-binding region" description="OmpR/PhoB-type" evidence="5">
    <location>
        <begin position="30"/>
        <end position="127"/>
    </location>
</feature>
<keyword evidence="1 4" id="KW-0853">WD repeat</keyword>
<sequence>MTLRSANRAKIEELDCGFVREGTGLNSSPPTTFVLNGITADLSSETLRDKSNRTIALRHQTFAVLRHLLENADRVITKDDLMKAVWNGIAVTDDSLVQCIHEIRAALNDNRQAVVQTVPRRGYRLVLPSNAGPRMATILAAKLAAGGQPTGKDKRISAATFRAYRQIIDRLLVQHAGGVFWSAEESVVAEFTGPVEAMRCAGEIQHDVDRRNCEVPETKRLRFRIGIHLGYVVAEGDYLAGEAVEVAAHLQTLSRPGGICVTEAVHAQAQDRLSLEFVDFGEHKLKNVGRALRIYRVPLASEETVRSPFRGLDAFEFEDADLFFGRARAIAACTARLERQAASGTAFLLIYGMSGCGKSSLLRAGLLPSLTRPGAVAGISLWRRCLIRLSEGPDAFAVLAAALLSEAALPELSREGTAAEFALLCRSAPDRALAMVRQALGKAAGSARSQIRLLVAIDQLEELFTTERQPATREALVRLMAVLAASGLVWVIAAIRSDFFHRCGEVQGFSALKDGLSSYELLPPTGPEIGQIIREPAGVAGLRFEESAELGRLDDVLQEAAAADPGSLPLLEFVLDALYQAGRQHRVLTFAHYRALGGLEGAIARRADEVVDLLAPEIQEALPAVLGALTTASPSDETVTARPAPLIEVAGTPARSALVRALIDARLLVSDEDAAGHVFVRVAHEALLSRWPRASDIVNANRNFLETRDRLRADAHRWHLENRNRELLLPSGKRLAEGEELLASRREEVDDDVLEYIEASLRAHQLREEKDRQAELALIEAAEEAKRERLEREAERRSLAAAAANRLAGRTRNAAIVAILLALVAGAGALVAFRAQEEARWQRDQALRNQSLSLSFLSQQSTATGNTEAAILLALEALPSKDQSERPYLFEAEAALFKALLAHHQIKIFRHGAGVADAAFNPSGDHIVTASYDKTAGVWDISSGAETAVLKGHGGAVERAEFSPDGSRILTAARDGTARVWNALSGEQLFILQPVGNYPTAIFSPNGNQVLTAGENSDAALWDARTGRKVVSVRSDGYARAGFSPDGHSFATARKHFVSIWNTADGALTRSIRVNSRPYSLAFSPDGGRLLAGACGPLSYGGTSSLFDASKGTEIAKLDGQKSDTQLNGVIFSHGGQRIATVSLDGAARIWDGASGTLRDLLGQEVSGLKLADIGADERDEEMNGAFSPDDRFLATASVNGPVRIWDVERASLVTTIAGHDSLVEHLEFSPVDSNVLLTASHDGTARLWDVDGALTTTLPHEYRPTFAVFSPDNIHLLTGGGDSAAHLWDVVNGREIIRLDTHEIVQRATFSPDGRRVATASLGGQVRIWEVARGFETAQFRAHGGLIQIQFGRDGKSLVSASIDGTAQLWDAATGTELAVINTSSKLPQAILSPDGRLIFAAREDNAGHLLKAGGAELKALVGHRDRITAAAFNPDGQLVATGSLDHTARIWSTADGASVVTLEGHTDEVTMVAFSPDGQSLMTASGDGTVRIWSVSSRREMAVLRGHGGAVDSAQFSPSGLYVVTASSEDRTVRLWATQSGRQIAVLASQDEATVRPGLTRAVFSPDGSRIAIISGEERVRVVRVFQTPGDLIDFARRTVPRELTPCERRSFFLPEDPATGTCPG</sequence>
<dbReference type="CDD" id="cd00383">
    <property type="entry name" value="trans_reg_C"/>
    <property type="match status" value="1"/>
</dbReference>
<dbReference type="InterPro" id="IPR027417">
    <property type="entry name" value="P-loop_NTPase"/>
</dbReference>
<dbReference type="Pfam" id="PF20703">
    <property type="entry name" value="nSTAND1"/>
    <property type="match status" value="1"/>
</dbReference>
<dbReference type="Gene3D" id="3.30.70.1230">
    <property type="entry name" value="Nucleotide cyclase"/>
    <property type="match status" value="1"/>
</dbReference>
<evidence type="ECO:0000256" key="4">
    <source>
        <dbReference type="PROSITE-ProRule" id="PRU00221"/>
    </source>
</evidence>
<dbReference type="SMART" id="SM00320">
    <property type="entry name" value="WD40"/>
    <property type="match status" value="14"/>
</dbReference>
<dbReference type="PRINTS" id="PR00320">
    <property type="entry name" value="GPROTEINBRPT"/>
</dbReference>
<dbReference type="InterPro" id="IPR036322">
    <property type="entry name" value="WD40_repeat_dom_sf"/>
</dbReference>
<dbReference type="InterPro" id="IPR029787">
    <property type="entry name" value="Nucleotide_cyclase"/>
</dbReference>
<dbReference type="PANTHER" id="PTHR19879:SF9">
    <property type="entry name" value="TRANSCRIPTION INITIATION FACTOR TFIID SUBUNIT 5"/>
    <property type="match status" value="1"/>
</dbReference>
<dbReference type="EMBL" id="JACHEF010000001">
    <property type="protein sequence ID" value="MBB6409020.1"/>
    <property type="molecule type" value="Genomic_DNA"/>
</dbReference>
<dbReference type="Pfam" id="PF00400">
    <property type="entry name" value="WD40"/>
    <property type="match status" value="10"/>
</dbReference>
<feature type="repeat" description="WD" evidence="4">
    <location>
        <begin position="950"/>
        <end position="991"/>
    </location>
</feature>